<protein>
    <submittedName>
        <fullName evidence="1">Uncharacterized protein</fullName>
    </submittedName>
</protein>
<dbReference type="KEGG" id="cvi:CV_3712"/>
<reference evidence="1 2" key="1">
    <citation type="journal article" date="2003" name="Proc. Natl. Acad. Sci. U.S.A.">
        <title>The complete genome sequence of Chromobacterium violaceum reveals remarkable and exploitable bacterial adaptability.</title>
        <authorList>
            <person name="Vasconcelos A.T.R."/>
            <person name="de Almeida D.F."/>
            <person name="Almeida F.C."/>
            <person name="de Almeida L.G.P."/>
            <person name="de Almeida R."/>
            <person name="Goncalves J.A.A."/>
            <person name="Andrade E.M."/>
            <person name="Antonio R.V."/>
            <person name="Araripe J."/>
            <person name="de Araujo M.F.F."/>
            <person name="Filho S.A."/>
            <person name="Azevedo V."/>
            <person name="Batista A.J."/>
            <person name="Bataus L.A.M."/>
            <person name="Batista J.S."/>
            <person name="Belo A."/>
            <person name="vander Berg C."/>
            <person name="Blamey J."/>
            <person name="Bogo M."/>
            <person name="Bonato S."/>
            <person name="Bordignon J."/>
            <person name="Brito C.A."/>
            <person name="Brocchi M."/>
            <person name="Burity H.A."/>
            <person name="Camargo A.A."/>
            <person name="Cardoso D.D.P."/>
            <person name="Carneiro N.P."/>
            <person name="Carraro D.M."/>
            <person name="Carvalho C.M.B."/>
            <person name="Cascardo J.C.M."/>
            <person name="Cavada B.S."/>
            <person name="Chueire L.M.O."/>
            <person name="Pasa T.B.C."/>
            <person name="Duran N."/>
            <person name="Fagundes N."/>
            <person name="Falcao C.L."/>
            <person name="Fantinatti F."/>
            <person name="Farias I.P."/>
            <person name="Felipe M.S.S."/>
            <person name="Ferrari L.P."/>
            <person name="Ferro J.A."/>
            <person name="Ferro M.I.T."/>
            <person name="Franco G.R."/>
            <person name="Freitas N.S.A."/>
            <person name="Furlan L.R."/>
            <person name="Gazzinelli R.T."/>
            <person name="Gomes E.A."/>
            <person name="Goncalves P.R."/>
            <person name="Grangeiro T.B."/>
            <person name="Grattapaglia D."/>
            <person name="Grisard E.C."/>
            <person name="Guimaraes C.T."/>
            <person name="Hanna E.S."/>
            <person name="Hungria M."/>
            <person name="Jardim S.N."/>
            <person name="Laurino J."/>
            <person name="Leoi L.C.T."/>
            <person name="Fassarella L."/>
            <person name="Lima A."/>
            <person name="Loureiro M.F."/>
            <person name="Lyra M.C.P."/>
            <person name="Macedo M."/>
            <person name="Madeira H.M.F."/>
            <person name="Manfio G.P."/>
            <person name="Maranhao A.Q."/>
            <person name="Martins W.S."/>
            <person name="di Mauro S.M.Z."/>
            <person name="de Medeiros S.R.B."/>
            <person name="Meissner R.D.V."/>
            <person name="Menck C.F.M."/>
            <person name="Moreira M.A.M."/>
            <person name="Nascimento F.F."/>
            <person name="Nicolas M.F."/>
            <person name="Oliveira J.G."/>
            <person name="Oliveira S.C."/>
            <person name="Paixao R.F.C."/>
            <person name="Parente J.A."/>
            <person name="Pedrosa F.O."/>
            <person name="Pena S.J.D."/>
            <person name="Perreira J.O."/>
            <person name="Perreira M."/>
            <person name="Pinto L.S.R.C."/>
            <person name="Pinto L.S."/>
            <person name="Porto J.I.R."/>
            <person name="Potrich D.P."/>
            <person name="Neto C.E.R."/>
            <person name="Reis A.M.M."/>
            <person name="Rigo L.U."/>
            <person name="Rondinelli E."/>
            <person name="dos Santos E.B.P."/>
            <person name="Santos F.R."/>
            <person name="Schneider M.P.C."/>
            <person name="Seuanez H.N."/>
            <person name="Silva A.M.R."/>
            <person name="da Silva A.L.C."/>
            <person name="Silva D.W."/>
            <person name="Silva R."/>
            <person name="Simoes I.C."/>
            <person name="Simon D."/>
            <person name="Soares C.M.A."/>
            <person name="Soares R.B.A."/>
            <person name="Souza E.M."/>
            <person name="Souza K.R.L."/>
            <person name="Souza R.C."/>
            <person name="Steffens M.B.R."/>
            <person name="Steindel M."/>
            <person name="Teixeira S.R."/>
            <person name="Urmenyi T."/>
            <person name="Vettore A."/>
            <person name="Wassem R."/>
            <person name="Zaha A."/>
            <person name="Simpson A.J.G."/>
        </authorList>
    </citation>
    <scope>NUCLEOTIDE SEQUENCE [LARGE SCALE GENOMIC DNA]</scope>
    <source>
        <strain evidence="2">ATCC 12472 / DSM 30191 / JCM 1249 / NBRC 12614 / NCIMB 9131 / NCTC 9757</strain>
    </source>
</reference>
<proteinExistence type="predicted"/>
<dbReference type="STRING" id="243365.CV_3712"/>
<dbReference type="AlphaFoldDB" id="Q7NRR8"/>
<dbReference type="HOGENOM" id="CLU_2932907_0_0_4"/>
<evidence type="ECO:0000313" key="1">
    <source>
        <dbReference type="EMBL" id="AAQ61374.1"/>
    </source>
</evidence>
<sequence>MFSSRRNSISASSRWAEDWPWLAVAMPLTRCSDGCRNAAMGDRLGSGRFMTLSVGNIHTI</sequence>
<keyword evidence="2" id="KW-1185">Reference proteome</keyword>
<accession>Q7NRR8</accession>
<evidence type="ECO:0000313" key="2">
    <source>
        <dbReference type="Proteomes" id="UP000001424"/>
    </source>
</evidence>
<dbReference type="Proteomes" id="UP000001424">
    <property type="component" value="Chromosome"/>
</dbReference>
<gene>
    <name evidence="1" type="ordered locus">CV_3712</name>
</gene>
<name>Q7NRR8_CHRVO</name>
<dbReference type="EMBL" id="AE016825">
    <property type="protein sequence ID" value="AAQ61374.1"/>
    <property type="molecule type" value="Genomic_DNA"/>
</dbReference>
<organism evidence="1 2">
    <name type="scientific">Chromobacterium violaceum (strain ATCC 12472 / DSM 30191 / JCM 1249 / CCUG 213 / NBRC 12614 / NCIMB 9131 / NCTC 9757 / MK)</name>
    <dbReference type="NCBI Taxonomy" id="243365"/>
    <lineage>
        <taxon>Bacteria</taxon>
        <taxon>Pseudomonadati</taxon>
        <taxon>Pseudomonadota</taxon>
        <taxon>Betaproteobacteria</taxon>
        <taxon>Neisseriales</taxon>
        <taxon>Chromobacteriaceae</taxon>
        <taxon>Chromobacterium</taxon>
    </lineage>
</organism>